<dbReference type="CDD" id="cd00041">
    <property type="entry name" value="CUB"/>
    <property type="match status" value="1"/>
</dbReference>
<evidence type="ECO:0000313" key="6">
    <source>
        <dbReference type="Proteomes" id="UP000008744"/>
    </source>
</evidence>
<dbReference type="PROSITE" id="PS01180">
    <property type="entry name" value="CUB"/>
    <property type="match status" value="1"/>
</dbReference>
<dbReference type="GO" id="GO:0005615">
    <property type="term" value="C:extracellular space"/>
    <property type="evidence" value="ECO:0007669"/>
    <property type="project" value="TreeGrafter"/>
</dbReference>
<gene>
    <name evidence="5" type="primary">Dper\GL18852</name>
    <name evidence="5" type="ORF">Dper_GL18852</name>
</gene>
<dbReference type="AlphaFoldDB" id="B4G8E3"/>
<dbReference type="STRING" id="7234.B4G8E3"/>
<proteinExistence type="predicted"/>
<dbReference type="SUPFAM" id="SSF49854">
    <property type="entry name" value="Spermadhesin, CUB domain"/>
    <property type="match status" value="1"/>
</dbReference>
<dbReference type="SMR" id="B4G8E3"/>
<feature type="chain" id="PRO_5002806296" evidence="3">
    <location>
        <begin position="25"/>
        <end position="399"/>
    </location>
</feature>
<comment type="caution">
    <text evidence="2">Lacks conserved residue(s) required for the propagation of feature annotation.</text>
</comment>
<accession>B4G8E3</accession>
<dbReference type="SMART" id="SM00042">
    <property type="entry name" value="CUB"/>
    <property type="match status" value="1"/>
</dbReference>
<evidence type="ECO:0000256" key="2">
    <source>
        <dbReference type="PROSITE-ProRule" id="PRU00059"/>
    </source>
</evidence>
<dbReference type="eggNOG" id="ENOG502S6H8">
    <property type="taxonomic scope" value="Eukaryota"/>
</dbReference>
<dbReference type="FunFam" id="2.60.120.290:FF:000075">
    <property type="entry name" value="Blast:Cubilin"/>
    <property type="match status" value="1"/>
</dbReference>
<reference evidence="5 6" key="1">
    <citation type="journal article" date="2007" name="Nature">
        <title>Evolution of genes and genomes on the Drosophila phylogeny.</title>
        <authorList>
            <consortium name="Drosophila 12 Genomes Consortium"/>
            <person name="Clark A.G."/>
            <person name="Eisen M.B."/>
            <person name="Smith D.R."/>
            <person name="Bergman C.M."/>
            <person name="Oliver B."/>
            <person name="Markow T.A."/>
            <person name="Kaufman T.C."/>
            <person name="Kellis M."/>
            <person name="Gelbart W."/>
            <person name="Iyer V.N."/>
            <person name="Pollard D.A."/>
            <person name="Sackton T.B."/>
            <person name="Larracuente A.M."/>
            <person name="Singh N.D."/>
            <person name="Abad J.P."/>
            <person name="Abt D.N."/>
            <person name="Adryan B."/>
            <person name="Aguade M."/>
            <person name="Akashi H."/>
            <person name="Anderson W.W."/>
            <person name="Aquadro C.F."/>
            <person name="Ardell D.H."/>
            <person name="Arguello R."/>
            <person name="Artieri C.G."/>
            <person name="Barbash D.A."/>
            <person name="Barker D."/>
            <person name="Barsanti P."/>
            <person name="Batterham P."/>
            <person name="Batzoglou S."/>
            <person name="Begun D."/>
            <person name="Bhutkar A."/>
            <person name="Blanco E."/>
            <person name="Bosak S.A."/>
            <person name="Bradley R.K."/>
            <person name="Brand A.D."/>
            <person name="Brent M.R."/>
            <person name="Brooks A.N."/>
            <person name="Brown R.H."/>
            <person name="Butlin R.K."/>
            <person name="Caggese C."/>
            <person name="Calvi B.R."/>
            <person name="Bernardo de Carvalho A."/>
            <person name="Caspi A."/>
            <person name="Castrezana S."/>
            <person name="Celniker S.E."/>
            <person name="Chang J.L."/>
            <person name="Chapple C."/>
            <person name="Chatterji S."/>
            <person name="Chinwalla A."/>
            <person name="Civetta A."/>
            <person name="Clifton S.W."/>
            <person name="Comeron J.M."/>
            <person name="Costello J.C."/>
            <person name="Coyne J.A."/>
            <person name="Daub J."/>
            <person name="David R.G."/>
            <person name="Delcher A.L."/>
            <person name="Delehaunty K."/>
            <person name="Do C.B."/>
            <person name="Ebling H."/>
            <person name="Edwards K."/>
            <person name="Eickbush T."/>
            <person name="Evans J.D."/>
            <person name="Filipski A."/>
            <person name="Findeiss S."/>
            <person name="Freyhult E."/>
            <person name="Fulton L."/>
            <person name="Fulton R."/>
            <person name="Garcia A.C."/>
            <person name="Gardiner A."/>
            <person name="Garfield D.A."/>
            <person name="Garvin B.E."/>
            <person name="Gibson G."/>
            <person name="Gilbert D."/>
            <person name="Gnerre S."/>
            <person name="Godfrey J."/>
            <person name="Good R."/>
            <person name="Gotea V."/>
            <person name="Gravely B."/>
            <person name="Greenberg A.J."/>
            <person name="Griffiths-Jones S."/>
            <person name="Gross S."/>
            <person name="Guigo R."/>
            <person name="Gustafson E.A."/>
            <person name="Haerty W."/>
            <person name="Hahn M.W."/>
            <person name="Halligan D.L."/>
            <person name="Halpern A.L."/>
            <person name="Halter G.M."/>
            <person name="Han M.V."/>
            <person name="Heger A."/>
            <person name="Hillier L."/>
            <person name="Hinrichs A.S."/>
            <person name="Holmes I."/>
            <person name="Hoskins R.A."/>
            <person name="Hubisz M.J."/>
            <person name="Hultmark D."/>
            <person name="Huntley M.A."/>
            <person name="Jaffe D.B."/>
            <person name="Jagadeeshan S."/>
            <person name="Jeck W.R."/>
            <person name="Johnson J."/>
            <person name="Jones C.D."/>
            <person name="Jordan W.C."/>
            <person name="Karpen G.H."/>
            <person name="Kataoka E."/>
            <person name="Keightley P.D."/>
            <person name="Kheradpour P."/>
            <person name="Kirkness E.F."/>
            <person name="Koerich L.B."/>
            <person name="Kristiansen K."/>
            <person name="Kudrna D."/>
            <person name="Kulathinal R.J."/>
            <person name="Kumar S."/>
            <person name="Kwok R."/>
            <person name="Lander E."/>
            <person name="Langley C.H."/>
            <person name="Lapoint R."/>
            <person name="Lazzaro B.P."/>
            <person name="Lee S.J."/>
            <person name="Levesque L."/>
            <person name="Li R."/>
            <person name="Lin C.F."/>
            <person name="Lin M.F."/>
            <person name="Lindblad-Toh K."/>
            <person name="Llopart A."/>
            <person name="Long M."/>
            <person name="Low L."/>
            <person name="Lozovsky E."/>
            <person name="Lu J."/>
            <person name="Luo M."/>
            <person name="Machado C.A."/>
            <person name="Makalowski W."/>
            <person name="Marzo M."/>
            <person name="Matsuda M."/>
            <person name="Matzkin L."/>
            <person name="McAllister B."/>
            <person name="McBride C.S."/>
            <person name="McKernan B."/>
            <person name="McKernan K."/>
            <person name="Mendez-Lago M."/>
            <person name="Minx P."/>
            <person name="Mollenhauer M.U."/>
            <person name="Montooth K."/>
            <person name="Mount S.M."/>
            <person name="Mu X."/>
            <person name="Myers E."/>
            <person name="Negre B."/>
            <person name="Newfeld S."/>
            <person name="Nielsen R."/>
            <person name="Noor M.A."/>
            <person name="O'Grady P."/>
            <person name="Pachter L."/>
            <person name="Papaceit M."/>
            <person name="Parisi M.J."/>
            <person name="Parisi M."/>
            <person name="Parts L."/>
            <person name="Pedersen J.S."/>
            <person name="Pesole G."/>
            <person name="Phillippy A.M."/>
            <person name="Ponting C.P."/>
            <person name="Pop M."/>
            <person name="Porcelli D."/>
            <person name="Powell J.R."/>
            <person name="Prohaska S."/>
            <person name="Pruitt K."/>
            <person name="Puig M."/>
            <person name="Quesneville H."/>
            <person name="Ram K.R."/>
            <person name="Rand D."/>
            <person name="Rasmussen M.D."/>
            <person name="Reed L.K."/>
            <person name="Reenan R."/>
            <person name="Reily A."/>
            <person name="Remington K.A."/>
            <person name="Rieger T.T."/>
            <person name="Ritchie M.G."/>
            <person name="Robin C."/>
            <person name="Rogers Y.H."/>
            <person name="Rohde C."/>
            <person name="Rozas J."/>
            <person name="Rubenfield M.J."/>
            <person name="Ruiz A."/>
            <person name="Russo S."/>
            <person name="Salzberg S.L."/>
            <person name="Sanchez-Gracia A."/>
            <person name="Saranga D.J."/>
            <person name="Sato H."/>
            <person name="Schaeffer S.W."/>
            <person name="Schatz M.C."/>
            <person name="Schlenke T."/>
            <person name="Schwartz R."/>
            <person name="Segarra C."/>
            <person name="Singh R.S."/>
            <person name="Sirot L."/>
            <person name="Sirota M."/>
            <person name="Sisneros N.B."/>
            <person name="Smith C.D."/>
            <person name="Smith T.F."/>
            <person name="Spieth J."/>
            <person name="Stage D.E."/>
            <person name="Stark A."/>
            <person name="Stephan W."/>
            <person name="Strausberg R.L."/>
            <person name="Strempel S."/>
            <person name="Sturgill D."/>
            <person name="Sutton G."/>
            <person name="Sutton G.G."/>
            <person name="Tao W."/>
            <person name="Teichmann S."/>
            <person name="Tobari Y.N."/>
            <person name="Tomimura Y."/>
            <person name="Tsolas J.M."/>
            <person name="Valente V.L."/>
            <person name="Venter E."/>
            <person name="Venter J.C."/>
            <person name="Vicario S."/>
            <person name="Vieira F.G."/>
            <person name="Vilella A.J."/>
            <person name="Villasante A."/>
            <person name="Walenz B."/>
            <person name="Wang J."/>
            <person name="Wasserman M."/>
            <person name="Watts T."/>
            <person name="Wilson D."/>
            <person name="Wilson R.K."/>
            <person name="Wing R.A."/>
            <person name="Wolfner M.F."/>
            <person name="Wong A."/>
            <person name="Wong G.K."/>
            <person name="Wu C.I."/>
            <person name="Wu G."/>
            <person name="Yamamoto D."/>
            <person name="Yang H.P."/>
            <person name="Yang S.P."/>
            <person name="Yorke J.A."/>
            <person name="Yoshida K."/>
            <person name="Zdobnov E."/>
            <person name="Zhang P."/>
            <person name="Zhang Y."/>
            <person name="Zimin A.V."/>
            <person name="Baldwin J."/>
            <person name="Abdouelleil A."/>
            <person name="Abdulkadir J."/>
            <person name="Abebe A."/>
            <person name="Abera B."/>
            <person name="Abreu J."/>
            <person name="Acer S.C."/>
            <person name="Aftuck L."/>
            <person name="Alexander A."/>
            <person name="An P."/>
            <person name="Anderson E."/>
            <person name="Anderson S."/>
            <person name="Arachi H."/>
            <person name="Azer M."/>
            <person name="Bachantsang P."/>
            <person name="Barry A."/>
            <person name="Bayul T."/>
            <person name="Berlin A."/>
            <person name="Bessette D."/>
            <person name="Bloom T."/>
            <person name="Blye J."/>
            <person name="Boguslavskiy L."/>
            <person name="Bonnet C."/>
            <person name="Boukhgalter B."/>
            <person name="Bourzgui I."/>
            <person name="Brown A."/>
            <person name="Cahill P."/>
            <person name="Channer S."/>
            <person name="Cheshatsang Y."/>
            <person name="Chuda L."/>
            <person name="Citroen M."/>
            <person name="Collymore A."/>
            <person name="Cooke P."/>
            <person name="Costello M."/>
            <person name="D'Aco K."/>
            <person name="Daza R."/>
            <person name="De Haan G."/>
            <person name="DeGray S."/>
            <person name="DeMaso C."/>
            <person name="Dhargay N."/>
            <person name="Dooley K."/>
            <person name="Dooley E."/>
            <person name="Doricent M."/>
            <person name="Dorje P."/>
            <person name="Dorjee K."/>
            <person name="Dupes A."/>
            <person name="Elong R."/>
            <person name="Falk J."/>
            <person name="Farina A."/>
            <person name="Faro S."/>
            <person name="Ferguson D."/>
            <person name="Fisher S."/>
            <person name="Foley C.D."/>
            <person name="Franke A."/>
            <person name="Friedrich D."/>
            <person name="Gadbois L."/>
            <person name="Gearin G."/>
            <person name="Gearin C.R."/>
            <person name="Giannoukos G."/>
            <person name="Goode T."/>
            <person name="Graham J."/>
            <person name="Grandbois E."/>
            <person name="Grewal S."/>
            <person name="Gyaltsen K."/>
            <person name="Hafez N."/>
            <person name="Hagos B."/>
            <person name="Hall J."/>
            <person name="Henson C."/>
            <person name="Hollinger A."/>
            <person name="Honan T."/>
            <person name="Huard M.D."/>
            <person name="Hughes L."/>
            <person name="Hurhula B."/>
            <person name="Husby M.E."/>
            <person name="Kamat A."/>
            <person name="Kanga B."/>
            <person name="Kashin S."/>
            <person name="Khazanovich D."/>
            <person name="Kisner P."/>
            <person name="Lance K."/>
            <person name="Lara M."/>
            <person name="Lee W."/>
            <person name="Lennon N."/>
            <person name="Letendre F."/>
            <person name="LeVine R."/>
            <person name="Lipovsky A."/>
            <person name="Liu X."/>
            <person name="Liu J."/>
            <person name="Liu S."/>
            <person name="Lokyitsang T."/>
            <person name="Lokyitsang Y."/>
            <person name="Lubonja R."/>
            <person name="Lui A."/>
            <person name="MacDonald P."/>
            <person name="Magnisalis V."/>
            <person name="Maru K."/>
            <person name="Matthews C."/>
            <person name="McCusker W."/>
            <person name="McDonough S."/>
            <person name="Mehta T."/>
            <person name="Meldrim J."/>
            <person name="Meneus L."/>
            <person name="Mihai O."/>
            <person name="Mihalev A."/>
            <person name="Mihova T."/>
            <person name="Mittelman R."/>
            <person name="Mlenga V."/>
            <person name="Montmayeur A."/>
            <person name="Mulrain L."/>
            <person name="Navidi A."/>
            <person name="Naylor J."/>
            <person name="Negash T."/>
            <person name="Nguyen T."/>
            <person name="Nguyen N."/>
            <person name="Nicol R."/>
            <person name="Norbu C."/>
            <person name="Norbu N."/>
            <person name="Novod N."/>
            <person name="O'Neill B."/>
            <person name="Osman S."/>
            <person name="Markiewicz E."/>
            <person name="Oyono O.L."/>
            <person name="Patti C."/>
            <person name="Phunkhang P."/>
            <person name="Pierre F."/>
            <person name="Priest M."/>
            <person name="Raghuraman S."/>
            <person name="Rege F."/>
            <person name="Reyes R."/>
            <person name="Rise C."/>
            <person name="Rogov P."/>
            <person name="Ross K."/>
            <person name="Ryan E."/>
            <person name="Settipalli S."/>
            <person name="Shea T."/>
            <person name="Sherpa N."/>
            <person name="Shi L."/>
            <person name="Shih D."/>
            <person name="Sparrow T."/>
            <person name="Spaulding J."/>
            <person name="Stalker J."/>
            <person name="Stange-Thomann N."/>
            <person name="Stavropoulos S."/>
            <person name="Stone C."/>
            <person name="Strader C."/>
            <person name="Tesfaye S."/>
            <person name="Thomson T."/>
            <person name="Thoulutsang Y."/>
            <person name="Thoulutsang D."/>
            <person name="Topham K."/>
            <person name="Topping I."/>
            <person name="Tsamla T."/>
            <person name="Vassiliev H."/>
            <person name="Vo A."/>
            <person name="Wangchuk T."/>
            <person name="Wangdi T."/>
            <person name="Weiand M."/>
            <person name="Wilkinson J."/>
            <person name="Wilson A."/>
            <person name="Yadav S."/>
            <person name="Young G."/>
            <person name="Yu Q."/>
            <person name="Zembek L."/>
            <person name="Zhong D."/>
            <person name="Zimmer A."/>
            <person name="Zwirko Z."/>
            <person name="Jaffe D.B."/>
            <person name="Alvarez P."/>
            <person name="Brockman W."/>
            <person name="Butler J."/>
            <person name="Chin C."/>
            <person name="Gnerre S."/>
            <person name="Grabherr M."/>
            <person name="Kleber M."/>
            <person name="Mauceli E."/>
            <person name="MacCallum I."/>
        </authorList>
    </citation>
    <scope>NUCLEOTIDE SEQUENCE [LARGE SCALE GENOMIC DNA]</scope>
    <source>
        <strain evidence="6">MSH-3 / Tucson 14011-0111.49</strain>
    </source>
</reference>
<dbReference type="GO" id="GO:0004252">
    <property type="term" value="F:serine-type endopeptidase activity"/>
    <property type="evidence" value="ECO:0007669"/>
    <property type="project" value="TreeGrafter"/>
</dbReference>
<dbReference type="InterPro" id="IPR031874">
    <property type="entry name" value="Cuticle_Acp1"/>
</dbReference>
<keyword evidence="1" id="KW-1015">Disulfide bond</keyword>
<dbReference type="GO" id="GO:0008039">
    <property type="term" value="P:synaptic target recognition"/>
    <property type="evidence" value="ECO:0007669"/>
    <property type="project" value="EnsemblMetazoa"/>
</dbReference>
<evidence type="ECO:0000256" key="1">
    <source>
        <dbReference type="ARBA" id="ARBA00023157"/>
    </source>
</evidence>
<dbReference type="Proteomes" id="UP000008744">
    <property type="component" value="Unassembled WGS sequence"/>
</dbReference>
<evidence type="ECO:0000313" key="5">
    <source>
        <dbReference type="EMBL" id="EDW28623.1"/>
    </source>
</evidence>
<evidence type="ECO:0000259" key="4">
    <source>
        <dbReference type="PROSITE" id="PS01180"/>
    </source>
</evidence>
<dbReference type="OrthoDB" id="6369184at2759"/>
<sequence>MALKELPPAIIAFVLSLVCGGLQAAVHDELPQCGLHGIYRQRQSLIESPNYPDNYPVNTCWDYVIRSPYRCPTKFHIQFLDFKLELSEKCSRDYLAIGLENDGEDMDVLCGQVLGIKKYHTPDGVLRLRFLSDESPWTTGGGFRLLVTRLACEREDLAARGLDADDEDGVDVGDDDTVQVNAKLPSKKQHHHHHLLQPQQPQQQLPLNFTQQSPWGFNVGWPASVPPPLYPQGGPPGGFYLPPSGLPPQHSPPCVPQQQKEQLLQQQQQFLQQQQFAVVVVLFALAYGVNSSVVPLLTSIHGGHVLVGAGPAVAGSVAIQASAVPAAVPLVLSPAGPVLIQSAPAHATIVAAHPPAVVAVAAPPASYVAKTRGAVHVAPLPGHSQSAASVNLEPAPGTW</sequence>
<dbReference type="InterPro" id="IPR035914">
    <property type="entry name" value="Sperma_CUB_dom_sf"/>
</dbReference>
<dbReference type="PhylomeDB" id="B4G8E3"/>
<dbReference type="Gene3D" id="2.60.120.290">
    <property type="entry name" value="Spermadhesin, CUB domain"/>
    <property type="match status" value="1"/>
</dbReference>
<feature type="domain" description="CUB" evidence="4">
    <location>
        <begin position="19"/>
        <end position="150"/>
    </location>
</feature>
<keyword evidence="3" id="KW-0732">Signal</keyword>
<feature type="signal peptide" evidence="3">
    <location>
        <begin position="1"/>
        <end position="24"/>
    </location>
</feature>
<dbReference type="InterPro" id="IPR000859">
    <property type="entry name" value="CUB_dom"/>
</dbReference>
<dbReference type="PANTHER" id="PTHR24255:SF31">
    <property type="entry name" value="CUBILIN-LIKE PROTEIN"/>
    <property type="match status" value="1"/>
</dbReference>
<dbReference type="Pfam" id="PF00431">
    <property type="entry name" value="CUB"/>
    <property type="match status" value="1"/>
</dbReference>
<name>B4G8E3_DROPE</name>
<dbReference type="EMBL" id="CH479180">
    <property type="protein sequence ID" value="EDW28623.1"/>
    <property type="molecule type" value="Genomic_DNA"/>
</dbReference>
<keyword evidence="6" id="KW-1185">Reference proteome</keyword>
<organism evidence="6">
    <name type="scientific">Drosophila persimilis</name>
    <name type="common">Fruit fly</name>
    <dbReference type="NCBI Taxonomy" id="7234"/>
    <lineage>
        <taxon>Eukaryota</taxon>
        <taxon>Metazoa</taxon>
        <taxon>Ecdysozoa</taxon>
        <taxon>Arthropoda</taxon>
        <taxon>Hexapoda</taxon>
        <taxon>Insecta</taxon>
        <taxon>Pterygota</taxon>
        <taxon>Neoptera</taxon>
        <taxon>Endopterygota</taxon>
        <taxon>Diptera</taxon>
        <taxon>Brachycera</taxon>
        <taxon>Muscomorpha</taxon>
        <taxon>Ephydroidea</taxon>
        <taxon>Drosophilidae</taxon>
        <taxon>Drosophila</taxon>
        <taxon>Sophophora</taxon>
    </lineage>
</organism>
<protein>
    <submittedName>
        <fullName evidence="5">GL18852</fullName>
    </submittedName>
</protein>
<dbReference type="Pfam" id="PF15955">
    <property type="entry name" value="Cuticle_4"/>
    <property type="match status" value="1"/>
</dbReference>
<dbReference type="HOGENOM" id="CLU_691288_0_0_1"/>
<evidence type="ECO:0000256" key="3">
    <source>
        <dbReference type="SAM" id="SignalP"/>
    </source>
</evidence>
<dbReference type="PANTHER" id="PTHR24255">
    <property type="entry name" value="COMPLEMENT COMPONENT 1, S SUBCOMPONENT-RELATED"/>
    <property type="match status" value="1"/>
</dbReference>